<organism evidence="2 4">
    <name type="scientific">Rozella allomycis (strain CSF55)</name>
    <dbReference type="NCBI Taxonomy" id="988480"/>
    <lineage>
        <taxon>Eukaryota</taxon>
        <taxon>Fungi</taxon>
        <taxon>Fungi incertae sedis</taxon>
        <taxon>Cryptomycota</taxon>
        <taxon>Cryptomycota incertae sedis</taxon>
        <taxon>Rozella</taxon>
    </lineage>
</organism>
<keyword evidence="4" id="KW-1185">Reference proteome</keyword>
<evidence type="ECO:0000313" key="4">
    <source>
        <dbReference type="Proteomes" id="UP000030755"/>
    </source>
</evidence>
<keyword evidence="1" id="KW-0472">Membrane</keyword>
<reference evidence="5" key="2">
    <citation type="journal article" date="2018" name="Nat. Microbiol.">
        <title>Leveraging single-cell genomics to expand the fungal tree of life.</title>
        <authorList>
            <person name="Ahrendt S.R."/>
            <person name="Quandt C.A."/>
            <person name="Ciobanu D."/>
            <person name="Clum A."/>
            <person name="Salamov A."/>
            <person name="Andreopoulos B."/>
            <person name="Cheng J.F."/>
            <person name="Woyke T."/>
            <person name="Pelin A."/>
            <person name="Henrissat B."/>
            <person name="Reynolds N.K."/>
            <person name="Benny G.L."/>
            <person name="Smith M.E."/>
            <person name="James T.Y."/>
            <person name="Grigoriev I.V."/>
        </authorList>
    </citation>
    <scope>NUCLEOTIDE SEQUENCE [LARGE SCALE GENOMIC DNA]</scope>
    <source>
        <strain evidence="5">CSF55</strain>
    </source>
</reference>
<dbReference type="Proteomes" id="UP000030755">
    <property type="component" value="Unassembled WGS sequence"/>
</dbReference>
<dbReference type="Proteomes" id="UP000281549">
    <property type="component" value="Unassembled WGS sequence"/>
</dbReference>
<evidence type="ECO:0000256" key="1">
    <source>
        <dbReference type="SAM" id="Phobius"/>
    </source>
</evidence>
<dbReference type="EMBL" id="ML005212">
    <property type="protein sequence ID" value="RKP19498.1"/>
    <property type="molecule type" value="Genomic_DNA"/>
</dbReference>
<keyword evidence="1" id="KW-0812">Transmembrane</keyword>
<reference evidence="3" key="3">
    <citation type="submission" date="2018-08" db="EMBL/GenBank/DDBJ databases">
        <title>Leveraging single-cell genomics to expand the Fungal Tree of Life.</title>
        <authorList>
            <consortium name="DOE Joint Genome Institute"/>
            <person name="Ahrendt S.R."/>
            <person name="Quandt C.A."/>
            <person name="Ciobanu D."/>
            <person name="Clum A."/>
            <person name="Salamov A."/>
            <person name="Andreopoulos B."/>
            <person name="Cheng J.-F."/>
            <person name="Woyke T."/>
            <person name="Pelin A."/>
            <person name="Henrissat B."/>
            <person name="Reynolds N."/>
            <person name="Benny G.L."/>
            <person name="Smith M.E."/>
            <person name="James T.Y."/>
            <person name="Grigoriev I.V."/>
        </authorList>
    </citation>
    <scope>NUCLEOTIDE SEQUENCE</scope>
    <source>
        <strain evidence="3">CSF55</strain>
    </source>
</reference>
<name>A0A075AQ28_ROZAC</name>
<dbReference type="HOGENOM" id="CLU_1251296_0_0_1"/>
<proteinExistence type="predicted"/>
<gene>
    <name evidence="2" type="ORF">O9G_002587</name>
    <name evidence="3" type="ORF">ROZALSC1DRAFT_28911</name>
</gene>
<dbReference type="EMBL" id="KE561167">
    <property type="protein sequence ID" value="EPZ32235.1"/>
    <property type="molecule type" value="Genomic_DNA"/>
</dbReference>
<reference evidence="2 4" key="1">
    <citation type="journal article" date="2013" name="Curr. Biol.">
        <title>Shared signatures of parasitism and phylogenomics unite Cryptomycota and microsporidia.</title>
        <authorList>
            <person name="James T.Y."/>
            <person name="Pelin A."/>
            <person name="Bonen L."/>
            <person name="Ahrendt S."/>
            <person name="Sain D."/>
            <person name="Corradi N."/>
            <person name="Stajich J.E."/>
        </authorList>
    </citation>
    <scope>NUCLEOTIDE SEQUENCE [LARGE SCALE GENOMIC DNA]</scope>
    <source>
        <strain evidence="2 4">CSF55</strain>
        <strain evidence="2 4">CSF55</strain>
    </source>
</reference>
<keyword evidence="1" id="KW-1133">Transmembrane helix</keyword>
<protein>
    <submittedName>
        <fullName evidence="2">Uncharacterized protein</fullName>
    </submittedName>
</protein>
<evidence type="ECO:0000313" key="5">
    <source>
        <dbReference type="Proteomes" id="UP000281549"/>
    </source>
</evidence>
<evidence type="ECO:0000313" key="2">
    <source>
        <dbReference type="EMBL" id="EPZ32235.1"/>
    </source>
</evidence>
<accession>A0A075AQ28</accession>
<sequence length="221" mass="25181">MRSSTRIILGVVFVITIIALDIFVLIAVTSYKDVTKVPKRNLHKYFENNEYQYLNNLNVTGQTKKSPGVNIVLADGIENPSKTFCLDLNILVENSKMYFLLPKGFNQQDTKIIAFKLFDRDPSKIVCALKLSDGLHIIELIEKSFPMCIISIESLHDEEMPIWIQDKSSVPARIRPVTKQIKSSYRLPSIATLNVKPHGKCVVRVLDSLEHDEIFNKEFIS</sequence>
<feature type="transmembrane region" description="Helical" evidence="1">
    <location>
        <begin position="7"/>
        <end position="31"/>
    </location>
</feature>
<dbReference type="AlphaFoldDB" id="A0A075AQ28"/>
<evidence type="ECO:0000313" key="3">
    <source>
        <dbReference type="EMBL" id="RKP19498.1"/>
    </source>
</evidence>